<dbReference type="InterPro" id="IPR001830">
    <property type="entry name" value="Glyco_trans_20"/>
</dbReference>
<organism evidence="2 3">
    <name type="scientific">Sulfobacillus acidophilus</name>
    <dbReference type="NCBI Taxonomy" id="53633"/>
    <lineage>
        <taxon>Bacteria</taxon>
        <taxon>Bacillati</taxon>
        <taxon>Bacillota</taxon>
        <taxon>Clostridia</taxon>
        <taxon>Eubacteriales</taxon>
        <taxon>Clostridiales Family XVII. Incertae Sedis</taxon>
        <taxon>Sulfobacillus</taxon>
    </lineage>
</organism>
<dbReference type="EMBL" id="PXYV01000024">
    <property type="protein sequence ID" value="PSR21981.1"/>
    <property type="molecule type" value="Genomic_DNA"/>
</dbReference>
<dbReference type="Gene3D" id="3.40.50.2000">
    <property type="entry name" value="Glycogen Phosphorylase B"/>
    <property type="match status" value="2"/>
</dbReference>
<proteinExistence type="inferred from homology"/>
<dbReference type="PANTHER" id="PTHR10788">
    <property type="entry name" value="TREHALOSE-6-PHOSPHATE SYNTHASE"/>
    <property type="match status" value="1"/>
</dbReference>
<dbReference type="AlphaFoldDB" id="A0A2T2WIB5"/>
<sequence>MGTFAGRPLVVVTNREPYVDETTRTGIRHVQRAGGVVSALDPLLREYGGDWVAWGSGTADRLTAPGGVRPVPLKNPRYRLHRVYLSAEEVQGYYTRFANQGIWPLSHMLIERARFSRRAWSVYRAVNLKFARRVARESRPTALVFSHDYQLALVPSLVRQLRPDLAIAHFWHIPWPVFTVLRLCPQYQEILRGLLGADVLGFQTPDDVESFLTSVQRSFRHVSVDHRRGYIQWQGRTIAVKTFPISVDIAAIEETVATPRVTRWSNGIRRHFARNSRQLGVSVDRADYTKGIIPRLEALHEFFNRYPQHRGQVSFLQVVVPTRSEVSAYRTLFRQVEQETYRINQAFATTDWTPVITIRRSLDRPRLMGLFRAADFGLVSSLFDGMNLVAKEFVSAQIDRRGVLLLSETAGASLELDQALTVSPWDPEGFAQVLDLALSMPLEERRQRMQAMQQHLHQHTLYDWATDILSTLDEMVQNYVES</sequence>
<dbReference type="GO" id="GO:0005992">
    <property type="term" value="P:trehalose biosynthetic process"/>
    <property type="evidence" value="ECO:0007669"/>
    <property type="project" value="InterPro"/>
</dbReference>
<reference evidence="2 3" key="1">
    <citation type="journal article" date="2014" name="BMC Genomics">
        <title>Comparison of environmental and isolate Sulfobacillus genomes reveals diverse carbon, sulfur, nitrogen, and hydrogen metabolisms.</title>
        <authorList>
            <person name="Justice N.B."/>
            <person name="Norman A."/>
            <person name="Brown C.T."/>
            <person name="Singh A."/>
            <person name="Thomas B.C."/>
            <person name="Banfield J.F."/>
        </authorList>
    </citation>
    <scope>NUCLEOTIDE SEQUENCE [LARGE SCALE GENOMIC DNA]</scope>
    <source>
        <strain evidence="2">AMDSBA3</strain>
    </source>
</reference>
<evidence type="ECO:0000313" key="2">
    <source>
        <dbReference type="EMBL" id="PSR21981.1"/>
    </source>
</evidence>
<dbReference type="Pfam" id="PF00982">
    <property type="entry name" value="Glyco_transf_20"/>
    <property type="match status" value="1"/>
</dbReference>
<gene>
    <name evidence="2" type="ORF">C7B45_08815</name>
</gene>
<dbReference type="CDD" id="cd03788">
    <property type="entry name" value="GT20_TPS"/>
    <property type="match status" value="1"/>
</dbReference>
<evidence type="ECO:0000313" key="3">
    <source>
        <dbReference type="Proteomes" id="UP000241848"/>
    </source>
</evidence>
<name>A0A2T2WIB5_9FIRM</name>
<dbReference type="PANTHER" id="PTHR10788:SF106">
    <property type="entry name" value="BCDNA.GH08860"/>
    <property type="match status" value="1"/>
</dbReference>
<dbReference type="Proteomes" id="UP000241848">
    <property type="component" value="Unassembled WGS sequence"/>
</dbReference>
<evidence type="ECO:0000256" key="1">
    <source>
        <dbReference type="ARBA" id="ARBA00008799"/>
    </source>
</evidence>
<dbReference type="SUPFAM" id="SSF53756">
    <property type="entry name" value="UDP-Glycosyltransferase/glycogen phosphorylase"/>
    <property type="match status" value="1"/>
</dbReference>
<comment type="caution">
    <text evidence="2">The sequence shown here is derived from an EMBL/GenBank/DDBJ whole genome shotgun (WGS) entry which is preliminary data.</text>
</comment>
<protein>
    <submittedName>
        <fullName evidence="2">Alpha,alpha-trehalose-phosphate synthase</fullName>
    </submittedName>
</protein>
<comment type="similarity">
    <text evidence="1">Belongs to the glycosyltransferase 20 family.</text>
</comment>
<accession>A0A2T2WIB5</accession>
<dbReference type="GO" id="GO:0003825">
    <property type="term" value="F:alpha,alpha-trehalose-phosphate synthase (UDP-forming) activity"/>
    <property type="evidence" value="ECO:0007669"/>
    <property type="project" value="TreeGrafter"/>
</dbReference>